<feature type="domain" description="BTB" evidence="1">
    <location>
        <begin position="13"/>
        <end position="83"/>
    </location>
</feature>
<organism evidence="2 3">
    <name type="scientific">Cryoendolithus antarcticus</name>
    <dbReference type="NCBI Taxonomy" id="1507870"/>
    <lineage>
        <taxon>Eukaryota</taxon>
        <taxon>Fungi</taxon>
        <taxon>Dikarya</taxon>
        <taxon>Ascomycota</taxon>
        <taxon>Pezizomycotina</taxon>
        <taxon>Dothideomycetes</taxon>
        <taxon>Dothideomycetidae</taxon>
        <taxon>Cladosporiales</taxon>
        <taxon>Cladosporiaceae</taxon>
        <taxon>Cryoendolithus</taxon>
    </lineage>
</organism>
<dbReference type="SUPFAM" id="SSF54695">
    <property type="entry name" value="POZ domain"/>
    <property type="match status" value="1"/>
</dbReference>
<comment type="caution">
    <text evidence="2">The sequence shown here is derived from an EMBL/GenBank/DDBJ whole genome shotgun (WGS) entry which is preliminary data.</text>
</comment>
<name>A0A1V8TT55_9PEZI</name>
<dbReference type="PANTHER" id="PTHR47843">
    <property type="entry name" value="BTB DOMAIN-CONTAINING PROTEIN-RELATED"/>
    <property type="match status" value="1"/>
</dbReference>
<dbReference type="STRING" id="1507870.A0A1V8TT55"/>
<gene>
    <name evidence="2" type="ORF">B0A48_01365</name>
</gene>
<dbReference type="InterPro" id="IPR011333">
    <property type="entry name" value="SKP1/BTB/POZ_sf"/>
</dbReference>
<proteinExistence type="predicted"/>
<sequence length="178" mass="20654">METNADTRPTFQATFQVLVGAAPNQKTYTLHDDIFLLRSVYFASARSQAWSKDGEPIDLTDEDPDVFEAYLRYVYLGEPRLQFEEDSWFQVHAALYVLADKLGDLKTANFIIDWIAKCSERSSIPEASEARYVYDHTAEGSHLRRILIDMLLHEWDCQESEDELRNRFPKDVLLDVLQ</sequence>
<keyword evidence="3" id="KW-1185">Reference proteome</keyword>
<dbReference type="CDD" id="cd18186">
    <property type="entry name" value="BTB_POZ_ZBTB_KLHL-like"/>
    <property type="match status" value="1"/>
</dbReference>
<dbReference type="Proteomes" id="UP000192596">
    <property type="component" value="Unassembled WGS sequence"/>
</dbReference>
<dbReference type="Gene3D" id="3.30.710.10">
    <property type="entry name" value="Potassium Channel Kv1.1, Chain A"/>
    <property type="match status" value="1"/>
</dbReference>
<evidence type="ECO:0000313" key="3">
    <source>
        <dbReference type="Proteomes" id="UP000192596"/>
    </source>
</evidence>
<dbReference type="EMBL" id="NAJO01000002">
    <property type="protein sequence ID" value="OQO14487.1"/>
    <property type="molecule type" value="Genomic_DNA"/>
</dbReference>
<dbReference type="OrthoDB" id="3794732at2759"/>
<dbReference type="PROSITE" id="PS50097">
    <property type="entry name" value="BTB"/>
    <property type="match status" value="1"/>
</dbReference>
<evidence type="ECO:0000259" key="1">
    <source>
        <dbReference type="PROSITE" id="PS50097"/>
    </source>
</evidence>
<evidence type="ECO:0000313" key="2">
    <source>
        <dbReference type="EMBL" id="OQO14487.1"/>
    </source>
</evidence>
<accession>A0A1V8TT55</accession>
<dbReference type="InParanoid" id="A0A1V8TT55"/>
<dbReference type="PANTHER" id="PTHR47843:SF2">
    <property type="entry name" value="BTB DOMAIN-CONTAINING PROTEIN"/>
    <property type="match status" value="1"/>
</dbReference>
<dbReference type="InterPro" id="IPR000210">
    <property type="entry name" value="BTB/POZ_dom"/>
</dbReference>
<reference evidence="3" key="1">
    <citation type="submission" date="2017-03" db="EMBL/GenBank/DDBJ databases">
        <title>Genomes of endolithic fungi from Antarctica.</title>
        <authorList>
            <person name="Coleine C."/>
            <person name="Masonjones S."/>
            <person name="Stajich J.E."/>
        </authorList>
    </citation>
    <scope>NUCLEOTIDE SEQUENCE [LARGE SCALE GENOMIC DNA]</scope>
    <source>
        <strain evidence="3">CCFEE 5527</strain>
    </source>
</reference>
<protein>
    <recommendedName>
        <fullName evidence="1">BTB domain-containing protein</fullName>
    </recommendedName>
</protein>
<dbReference type="AlphaFoldDB" id="A0A1V8TT55"/>